<dbReference type="Proteomes" id="UP001054889">
    <property type="component" value="Unassembled WGS sequence"/>
</dbReference>
<name>A0AAV5CJI2_ELECO</name>
<gene>
    <name evidence="1" type="primary">ga15646</name>
    <name evidence="1" type="ORF">PR202_ga15646</name>
</gene>
<dbReference type="EMBL" id="BQKI01000007">
    <property type="protein sequence ID" value="GJM98618.1"/>
    <property type="molecule type" value="Genomic_DNA"/>
</dbReference>
<reference evidence="1" key="1">
    <citation type="journal article" date="2018" name="DNA Res.">
        <title>Multiple hybrid de novo genome assembly of finger millet, an orphan allotetraploid crop.</title>
        <authorList>
            <person name="Hatakeyama M."/>
            <person name="Aluri S."/>
            <person name="Balachadran M.T."/>
            <person name="Sivarajan S.R."/>
            <person name="Patrignani A."/>
            <person name="Gruter S."/>
            <person name="Poveda L."/>
            <person name="Shimizu-Inatsugi R."/>
            <person name="Baeten J."/>
            <person name="Francoijs K.J."/>
            <person name="Nataraja K.N."/>
            <person name="Reddy Y.A.N."/>
            <person name="Phadnis S."/>
            <person name="Ravikumar R.L."/>
            <person name="Schlapbach R."/>
            <person name="Sreeman S.M."/>
            <person name="Shimizu K.K."/>
        </authorList>
    </citation>
    <scope>NUCLEOTIDE SEQUENCE</scope>
</reference>
<sequence>MAGLAPAAHAAGLRRLSTRAAAGHASASASPRHGLHSFHGVGGAVLSHLRANV</sequence>
<reference evidence="1" key="2">
    <citation type="submission" date="2021-12" db="EMBL/GenBank/DDBJ databases">
        <title>Resequencing data analysis of finger millet.</title>
        <authorList>
            <person name="Hatakeyama M."/>
            <person name="Aluri S."/>
            <person name="Balachadran M.T."/>
            <person name="Sivarajan S.R."/>
            <person name="Poveda L."/>
            <person name="Shimizu-Inatsugi R."/>
            <person name="Schlapbach R."/>
            <person name="Sreeman S.M."/>
            <person name="Shimizu K.K."/>
        </authorList>
    </citation>
    <scope>NUCLEOTIDE SEQUENCE</scope>
</reference>
<dbReference type="AlphaFoldDB" id="A0AAV5CJI2"/>
<comment type="caution">
    <text evidence="1">The sequence shown here is derived from an EMBL/GenBank/DDBJ whole genome shotgun (WGS) entry which is preliminary data.</text>
</comment>
<organism evidence="1 2">
    <name type="scientific">Eleusine coracana subsp. coracana</name>
    <dbReference type="NCBI Taxonomy" id="191504"/>
    <lineage>
        <taxon>Eukaryota</taxon>
        <taxon>Viridiplantae</taxon>
        <taxon>Streptophyta</taxon>
        <taxon>Embryophyta</taxon>
        <taxon>Tracheophyta</taxon>
        <taxon>Spermatophyta</taxon>
        <taxon>Magnoliopsida</taxon>
        <taxon>Liliopsida</taxon>
        <taxon>Poales</taxon>
        <taxon>Poaceae</taxon>
        <taxon>PACMAD clade</taxon>
        <taxon>Chloridoideae</taxon>
        <taxon>Cynodonteae</taxon>
        <taxon>Eleusininae</taxon>
        <taxon>Eleusine</taxon>
    </lineage>
</organism>
<evidence type="ECO:0000313" key="1">
    <source>
        <dbReference type="EMBL" id="GJM98618.1"/>
    </source>
</evidence>
<evidence type="ECO:0000313" key="2">
    <source>
        <dbReference type="Proteomes" id="UP001054889"/>
    </source>
</evidence>
<protein>
    <submittedName>
        <fullName evidence="1">Uncharacterized protein</fullName>
    </submittedName>
</protein>
<accession>A0AAV5CJI2</accession>
<proteinExistence type="predicted"/>
<keyword evidence="2" id="KW-1185">Reference proteome</keyword>